<protein>
    <recommendedName>
        <fullName evidence="7">DarT domain-containing protein</fullName>
    </recommendedName>
</protein>
<evidence type="ECO:0000259" key="7">
    <source>
        <dbReference type="PROSITE" id="PS52018"/>
    </source>
</evidence>
<dbReference type="InterPro" id="IPR029494">
    <property type="entry name" value="DarT"/>
</dbReference>
<gene>
    <name evidence="8" type="ORF">J2S43_005279</name>
</gene>
<evidence type="ECO:0000313" key="9">
    <source>
        <dbReference type="Proteomes" id="UP001240984"/>
    </source>
</evidence>
<evidence type="ECO:0000256" key="1">
    <source>
        <dbReference type="ARBA" id="ARBA00022649"/>
    </source>
</evidence>
<evidence type="ECO:0000256" key="6">
    <source>
        <dbReference type="PROSITE-ProRule" id="PRU01362"/>
    </source>
</evidence>
<reference evidence="8 9" key="1">
    <citation type="submission" date="2023-07" db="EMBL/GenBank/DDBJ databases">
        <title>Sequencing the genomes of 1000 actinobacteria strains.</title>
        <authorList>
            <person name="Klenk H.-P."/>
        </authorList>
    </citation>
    <scope>NUCLEOTIDE SEQUENCE [LARGE SCALE GENOMIC DNA]</scope>
    <source>
        <strain evidence="8 9">DSM 44710</strain>
    </source>
</reference>
<dbReference type="Proteomes" id="UP001240984">
    <property type="component" value="Unassembled WGS sequence"/>
</dbReference>
<feature type="domain" description="DarT" evidence="7">
    <location>
        <begin position="27"/>
        <end position="143"/>
    </location>
</feature>
<evidence type="ECO:0000313" key="8">
    <source>
        <dbReference type="EMBL" id="MDP9796767.1"/>
    </source>
</evidence>
<keyword evidence="1 6" id="KW-1277">Toxin-antitoxin system</keyword>
<evidence type="ECO:0000256" key="5">
    <source>
        <dbReference type="ARBA" id="ARBA00023125"/>
    </source>
</evidence>
<evidence type="ECO:0000256" key="3">
    <source>
        <dbReference type="ARBA" id="ARBA00022679"/>
    </source>
</evidence>
<proteinExistence type="inferred from homology"/>
<evidence type="ECO:0000256" key="2">
    <source>
        <dbReference type="ARBA" id="ARBA00022676"/>
    </source>
</evidence>
<name>A0ABT9MZ95_9ACTN</name>
<keyword evidence="4" id="KW-0548">Nucleotidyltransferase</keyword>
<comment type="caution">
    <text evidence="8">The sequence shown here is derived from an EMBL/GenBank/DDBJ whole genome shotgun (WGS) entry which is preliminary data.</text>
</comment>
<comment type="similarity">
    <text evidence="6">Belongs to the DarT ADP-ribosyltransferase family.</text>
</comment>
<sequence>MDLRYIPDSGFMARGQARPRRDNVRDWLVWHFTHVENVPSIAEAGILLPTAKVRPPRSVANDEVKGRRIFTVAPDPSYPAATVSDHVPSYVAAKSPMLYAVTTPGPGNFKARSADLVFFSVVIGDLIDAGLTWCVSNGNAASS</sequence>
<keyword evidence="3" id="KW-0808">Transferase</keyword>
<keyword evidence="9" id="KW-1185">Reference proteome</keyword>
<dbReference type="EMBL" id="JAUSRA010000001">
    <property type="protein sequence ID" value="MDP9796767.1"/>
    <property type="molecule type" value="Genomic_DNA"/>
</dbReference>
<evidence type="ECO:0000256" key="4">
    <source>
        <dbReference type="ARBA" id="ARBA00022695"/>
    </source>
</evidence>
<keyword evidence="5 6" id="KW-0238">DNA-binding</keyword>
<comment type="caution">
    <text evidence="6">Lacks conserved residue(s) required for the propagation of feature annotation.</text>
</comment>
<keyword evidence="2" id="KW-0328">Glycosyltransferase</keyword>
<dbReference type="Pfam" id="PF14487">
    <property type="entry name" value="DarT"/>
    <property type="match status" value="1"/>
</dbReference>
<dbReference type="PROSITE" id="PS52018">
    <property type="entry name" value="DART"/>
    <property type="match status" value="1"/>
</dbReference>
<organism evidence="8 9">
    <name type="scientific">Catenuloplanes nepalensis</name>
    <dbReference type="NCBI Taxonomy" id="587533"/>
    <lineage>
        <taxon>Bacteria</taxon>
        <taxon>Bacillati</taxon>
        <taxon>Actinomycetota</taxon>
        <taxon>Actinomycetes</taxon>
        <taxon>Micromonosporales</taxon>
        <taxon>Micromonosporaceae</taxon>
        <taxon>Catenuloplanes</taxon>
    </lineage>
</organism>
<accession>A0ABT9MZ95</accession>